<dbReference type="RefSeq" id="WP_124706642.1">
    <property type="nucleotide sequence ID" value="NZ_CP033972.1"/>
</dbReference>
<organism evidence="1 2">
    <name type="scientific">Gordonia insulae</name>
    <dbReference type="NCBI Taxonomy" id="2420509"/>
    <lineage>
        <taxon>Bacteria</taxon>
        <taxon>Bacillati</taxon>
        <taxon>Actinomycetota</taxon>
        <taxon>Actinomycetes</taxon>
        <taxon>Mycobacteriales</taxon>
        <taxon>Gordoniaceae</taxon>
        <taxon>Gordonia</taxon>
    </lineage>
</organism>
<dbReference type="EMBL" id="CP033972">
    <property type="protein sequence ID" value="AZG43633.1"/>
    <property type="molecule type" value="Genomic_DNA"/>
</dbReference>
<reference evidence="1 2" key="1">
    <citation type="submission" date="2018-11" db="EMBL/GenBank/DDBJ databases">
        <title>Gordonia insulae sp. nov., isolated from an island soil.</title>
        <authorList>
            <person name="Kim Y.S."/>
            <person name="Kim S.B."/>
        </authorList>
    </citation>
    <scope>NUCLEOTIDE SEQUENCE [LARGE SCALE GENOMIC DNA]</scope>
    <source>
        <strain evidence="1 2">MMS17-SY073</strain>
    </source>
</reference>
<sequence length="65" mass="7094">MTTTMRTRFVEDLAPGDRFSVDGLRAVVRSAVPDETGDNLIISLVNSSDERDVITLSLGTKVEIL</sequence>
<dbReference type="Proteomes" id="UP000271469">
    <property type="component" value="Chromosome"/>
</dbReference>
<evidence type="ECO:0000313" key="2">
    <source>
        <dbReference type="Proteomes" id="UP000271469"/>
    </source>
</evidence>
<accession>A0A3G8JF35</accession>
<gene>
    <name evidence="1" type="ORF">D7316_00202</name>
</gene>
<proteinExistence type="predicted"/>
<protein>
    <recommendedName>
        <fullName evidence="3">Glycosidase</fullName>
    </recommendedName>
</protein>
<evidence type="ECO:0008006" key="3">
    <source>
        <dbReference type="Google" id="ProtNLM"/>
    </source>
</evidence>
<dbReference type="AlphaFoldDB" id="A0A3G8JF35"/>
<dbReference type="KEGG" id="gom:D7316_00202"/>
<evidence type="ECO:0000313" key="1">
    <source>
        <dbReference type="EMBL" id="AZG43633.1"/>
    </source>
</evidence>
<name>A0A3G8JF35_9ACTN</name>
<dbReference type="OrthoDB" id="4377345at2"/>
<keyword evidence="2" id="KW-1185">Reference proteome</keyword>